<reference evidence="9" key="1">
    <citation type="submission" date="2021-01" db="EMBL/GenBank/DDBJ databases">
        <title>Whole genome shotgun sequence of Planobispora rosea NBRC 15558.</title>
        <authorList>
            <person name="Komaki H."/>
            <person name="Tamura T."/>
        </authorList>
    </citation>
    <scope>NUCLEOTIDE SEQUENCE</scope>
    <source>
        <strain evidence="9">NBRC 15558</strain>
    </source>
</reference>
<dbReference type="AlphaFoldDB" id="A0A8J3S5D7"/>
<sequence>MTGKCRKWQSGGMCGRYAFARDKHELLEEFEVEVDGAADEELRPDYNIAPTKPVYAVLSREPKTGSKDGPGAASEGRPVRQLRVMRWGLVPGWAKDPSIGSKMINARVETVAEKPSFRKAFAERRCLLPADGYFEWATLEETGPKGRPKKQPYFIRPADGGIMAMAGLYEFWRDRGRPEDDPQAWLVTCTIITTSAVDEAGAVHDRMPMLIERDRWADWLDPGVADAQEFLIPAGSTGLTVYPVSTAVNSVRNNGPELIASLAEGSGGKALF</sequence>
<keyword evidence="5" id="KW-0190">Covalent protein-DNA linkage</keyword>
<dbReference type="PANTHER" id="PTHR13604:SF0">
    <property type="entry name" value="ABASIC SITE PROCESSING PROTEIN HMCES"/>
    <property type="match status" value="1"/>
</dbReference>
<comment type="similarity">
    <text evidence="1 8">Belongs to the SOS response-associated peptidase family.</text>
</comment>
<organism evidence="9 10">
    <name type="scientific">Planobispora rosea</name>
    <dbReference type="NCBI Taxonomy" id="35762"/>
    <lineage>
        <taxon>Bacteria</taxon>
        <taxon>Bacillati</taxon>
        <taxon>Actinomycetota</taxon>
        <taxon>Actinomycetes</taxon>
        <taxon>Streptosporangiales</taxon>
        <taxon>Streptosporangiaceae</taxon>
        <taxon>Planobispora</taxon>
    </lineage>
</organism>
<dbReference type="EMBL" id="BOOI01000055">
    <property type="protein sequence ID" value="GIH87104.1"/>
    <property type="molecule type" value="Genomic_DNA"/>
</dbReference>
<dbReference type="GO" id="GO:0106300">
    <property type="term" value="P:protein-DNA covalent cross-linking repair"/>
    <property type="evidence" value="ECO:0007669"/>
    <property type="project" value="InterPro"/>
</dbReference>
<dbReference type="PANTHER" id="PTHR13604">
    <property type="entry name" value="DC12-RELATED"/>
    <property type="match status" value="1"/>
</dbReference>
<dbReference type="Gene3D" id="3.90.1680.10">
    <property type="entry name" value="SOS response associated peptidase-like"/>
    <property type="match status" value="1"/>
</dbReference>
<dbReference type="GO" id="GO:0016829">
    <property type="term" value="F:lyase activity"/>
    <property type="evidence" value="ECO:0007669"/>
    <property type="project" value="UniProtKB-KW"/>
</dbReference>
<name>A0A8J3S5D7_PLARO</name>
<evidence type="ECO:0000256" key="6">
    <source>
        <dbReference type="ARBA" id="ARBA00023125"/>
    </source>
</evidence>
<keyword evidence="4 8" id="KW-0378">Hydrolase</keyword>
<comment type="caution">
    <text evidence="9">The sequence shown here is derived from an EMBL/GenBank/DDBJ whole genome shotgun (WGS) entry which is preliminary data.</text>
</comment>
<dbReference type="SUPFAM" id="SSF143081">
    <property type="entry name" value="BB1717-like"/>
    <property type="match status" value="1"/>
</dbReference>
<evidence type="ECO:0000313" key="10">
    <source>
        <dbReference type="Proteomes" id="UP000655044"/>
    </source>
</evidence>
<dbReference type="EC" id="3.4.-.-" evidence="8"/>
<evidence type="ECO:0000256" key="5">
    <source>
        <dbReference type="ARBA" id="ARBA00023124"/>
    </source>
</evidence>
<accession>A0A8J3S5D7</accession>
<protein>
    <recommendedName>
        <fullName evidence="8">Abasic site processing protein</fullName>
        <ecNumber evidence="8">3.4.-.-</ecNumber>
    </recommendedName>
</protein>
<evidence type="ECO:0000256" key="7">
    <source>
        <dbReference type="ARBA" id="ARBA00023239"/>
    </source>
</evidence>
<dbReference type="InterPro" id="IPR003738">
    <property type="entry name" value="SRAP"/>
</dbReference>
<gene>
    <name evidence="9" type="ORF">Pro02_55120</name>
</gene>
<keyword evidence="3" id="KW-0227">DNA damage</keyword>
<dbReference type="Proteomes" id="UP000655044">
    <property type="component" value="Unassembled WGS sequence"/>
</dbReference>
<dbReference type="GO" id="GO:0003697">
    <property type="term" value="F:single-stranded DNA binding"/>
    <property type="evidence" value="ECO:0007669"/>
    <property type="project" value="InterPro"/>
</dbReference>
<evidence type="ECO:0000256" key="3">
    <source>
        <dbReference type="ARBA" id="ARBA00022763"/>
    </source>
</evidence>
<keyword evidence="6" id="KW-0238">DNA-binding</keyword>
<keyword evidence="7" id="KW-0456">Lyase</keyword>
<dbReference type="InterPro" id="IPR036590">
    <property type="entry name" value="SRAP-like"/>
</dbReference>
<dbReference type="GO" id="GO:0008233">
    <property type="term" value="F:peptidase activity"/>
    <property type="evidence" value="ECO:0007669"/>
    <property type="project" value="UniProtKB-KW"/>
</dbReference>
<keyword evidence="2 8" id="KW-0645">Protease</keyword>
<keyword evidence="10" id="KW-1185">Reference proteome</keyword>
<evidence type="ECO:0000313" key="9">
    <source>
        <dbReference type="EMBL" id="GIH87104.1"/>
    </source>
</evidence>
<dbReference type="Pfam" id="PF02586">
    <property type="entry name" value="SRAP"/>
    <property type="match status" value="1"/>
</dbReference>
<proteinExistence type="inferred from homology"/>
<evidence type="ECO:0000256" key="1">
    <source>
        <dbReference type="ARBA" id="ARBA00008136"/>
    </source>
</evidence>
<evidence type="ECO:0000256" key="4">
    <source>
        <dbReference type="ARBA" id="ARBA00022801"/>
    </source>
</evidence>
<evidence type="ECO:0000256" key="2">
    <source>
        <dbReference type="ARBA" id="ARBA00022670"/>
    </source>
</evidence>
<dbReference type="GO" id="GO:0006508">
    <property type="term" value="P:proteolysis"/>
    <property type="evidence" value="ECO:0007669"/>
    <property type="project" value="UniProtKB-KW"/>
</dbReference>
<evidence type="ECO:0000256" key="8">
    <source>
        <dbReference type="RuleBase" id="RU364100"/>
    </source>
</evidence>